<dbReference type="Proteomes" id="UP000579605">
    <property type="component" value="Unassembled WGS sequence"/>
</dbReference>
<dbReference type="SUPFAM" id="SSF56784">
    <property type="entry name" value="HAD-like"/>
    <property type="match status" value="1"/>
</dbReference>
<dbReference type="RefSeq" id="WP_179788290.1">
    <property type="nucleotide sequence ID" value="NZ_BAAARR010000016.1"/>
</dbReference>
<reference evidence="1 2" key="1">
    <citation type="submission" date="2020-07" db="EMBL/GenBank/DDBJ databases">
        <title>Sequencing the genomes of 1000 actinobacteria strains.</title>
        <authorList>
            <person name="Klenk H.-P."/>
        </authorList>
    </citation>
    <scope>NUCLEOTIDE SEQUENCE [LARGE SCALE GENOMIC DNA]</scope>
    <source>
        <strain evidence="1 2">DSM 18448</strain>
    </source>
</reference>
<keyword evidence="2" id="KW-1185">Reference proteome</keyword>
<accession>A0A852ZCU4</accession>
<protein>
    <submittedName>
        <fullName evidence="1">Putative hydrolase of the HAD superfamily</fullName>
    </submittedName>
</protein>
<organism evidence="1 2">
    <name type="scientific">Actinopolymorpha rutila</name>
    <dbReference type="NCBI Taxonomy" id="446787"/>
    <lineage>
        <taxon>Bacteria</taxon>
        <taxon>Bacillati</taxon>
        <taxon>Actinomycetota</taxon>
        <taxon>Actinomycetes</taxon>
        <taxon>Propionibacteriales</taxon>
        <taxon>Actinopolymorphaceae</taxon>
        <taxon>Actinopolymorpha</taxon>
    </lineage>
</organism>
<dbReference type="PANTHER" id="PTHR46649">
    <property type="match status" value="1"/>
</dbReference>
<evidence type="ECO:0000313" key="1">
    <source>
        <dbReference type="EMBL" id="NYH90724.1"/>
    </source>
</evidence>
<dbReference type="PANTHER" id="PTHR46649:SF4">
    <property type="entry name" value="HALOACID DEHALOGENASE-LIKE HYDROLASE (HAD) SUPERFAMILY PROTEIN"/>
    <property type="match status" value="1"/>
</dbReference>
<keyword evidence="1" id="KW-0378">Hydrolase</keyword>
<dbReference type="Pfam" id="PF00702">
    <property type="entry name" value="Hydrolase"/>
    <property type="match status" value="1"/>
</dbReference>
<dbReference type="InterPro" id="IPR023214">
    <property type="entry name" value="HAD_sf"/>
</dbReference>
<name>A0A852ZCU4_9ACTN</name>
<dbReference type="InterPro" id="IPR036412">
    <property type="entry name" value="HAD-like_sf"/>
</dbReference>
<dbReference type="GO" id="GO:0016787">
    <property type="term" value="F:hydrolase activity"/>
    <property type="evidence" value="ECO:0007669"/>
    <property type="project" value="UniProtKB-KW"/>
</dbReference>
<dbReference type="EMBL" id="JACBZH010000001">
    <property type="protein sequence ID" value="NYH90724.1"/>
    <property type="molecule type" value="Genomic_DNA"/>
</dbReference>
<dbReference type="Gene3D" id="3.40.50.1000">
    <property type="entry name" value="HAD superfamily/HAD-like"/>
    <property type="match status" value="1"/>
</dbReference>
<sequence length="243" mass="25796">MSPADFASSSTALLVDVGGVLLLPNAALLTPVVARHGGAGTEEEFLRAHYAAHNAAFPARGALRDYYELLPRFAGVPADRLPAAVEDYRAVSRTRNMWHAPDPASRAALAEFTGEEVRVAIVSQADGRIARMLREAAMCQEGEGPGVTVDAVLDSAVVGYDKPDPRFFRAALDAVGTTCDRAVHVGDTVPADVRGAQAADILAVHYDPYDDCDDPGDHEHVRTLAEVRAFLPAPVRCSPRAAG</sequence>
<gene>
    <name evidence="1" type="ORF">F4554_003362</name>
</gene>
<comment type="caution">
    <text evidence="1">The sequence shown here is derived from an EMBL/GenBank/DDBJ whole genome shotgun (WGS) entry which is preliminary data.</text>
</comment>
<proteinExistence type="predicted"/>
<dbReference type="AlphaFoldDB" id="A0A852ZCU4"/>
<evidence type="ECO:0000313" key="2">
    <source>
        <dbReference type="Proteomes" id="UP000579605"/>
    </source>
</evidence>